<dbReference type="Proteomes" id="UP000095594">
    <property type="component" value="Unassembled WGS sequence"/>
</dbReference>
<accession>A0A174GS82</accession>
<dbReference type="RefSeq" id="WP_055266027.1">
    <property type="nucleotide sequence ID" value="NZ_CABIXQ010000012.1"/>
</dbReference>
<proteinExistence type="predicted"/>
<sequence>MKLKLEKNLKIINEMVTYFKKLGNKNIHLDFNSDETKSHFLISGDVANISTEKLNQLNTILNRPRQQEVEECYWQLGGESEVECELTLIGVMVDSAKVEYNGKILTVELIREEN</sequence>
<dbReference type="EMBL" id="CYZX01000012">
    <property type="protein sequence ID" value="CUO63295.1"/>
    <property type="molecule type" value="Genomic_DNA"/>
</dbReference>
<protein>
    <submittedName>
        <fullName evidence="1">Uncharacterized protein</fullName>
    </submittedName>
</protein>
<dbReference type="OrthoDB" id="9794280at2"/>
<gene>
    <name evidence="1" type="ORF">ERS852471_01925</name>
</gene>
<dbReference type="AlphaFoldDB" id="A0A174GS82"/>
<evidence type="ECO:0000313" key="2">
    <source>
        <dbReference type="Proteomes" id="UP000095594"/>
    </source>
</evidence>
<reference evidence="1 2" key="1">
    <citation type="submission" date="2015-09" db="EMBL/GenBank/DDBJ databases">
        <authorList>
            <consortium name="Pathogen Informatics"/>
        </authorList>
    </citation>
    <scope>NUCLEOTIDE SEQUENCE [LARGE SCALE GENOMIC DNA]</scope>
    <source>
        <strain evidence="1 2">2789STDY5834856</strain>
    </source>
</reference>
<name>A0A174GS82_9CLOT</name>
<organism evidence="1 2">
    <name type="scientific">Clostridium disporicum</name>
    <dbReference type="NCBI Taxonomy" id="84024"/>
    <lineage>
        <taxon>Bacteria</taxon>
        <taxon>Bacillati</taxon>
        <taxon>Bacillota</taxon>
        <taxon>Clostridia</taxon>
        <taxon>Eubacteriales</taxon>
        <taxon>Clostridiaceae</taxon>
        <taxon>Clostridium</taxon>
    </lineage>
</organism>
<evidence type="ECO:0000313" key="1">
    <source>
        <dbReference type="EMBL" id="CUO63295.1"/>
    </source>
</evidence>